<sequence>MQEDEGEGSPLKVSVVNHIMLEISAGVVQLHDECIVHKHLKSIEYANELGSNG</sequence>
<protein>
    <submittedName>
        <fullName evidence="1 2">Uncharacterized protein</fullName>
    </submittedName>
</protein>
<keyword evidence="3" id="KW-1185">Reference proteome</keyword>
<reference evidence="2" key="3">
    <citation type="submission" date="2020-12" db="UniProtKB">
        <authorList>
            <consortium name="EnsemblPlants"/>
        </authorList>
    </citation>
    <scope>IDENTIFICATION</scope>
</reference>
<dbReference type="AlphaFoldDB" id="A0A2K1JJX1"/>
<dbReference type="EMBL" id="ABEU02000014">
    <property type="protein sequence ID" value="PNR41556.1"/>
    <property type="molecule type" value="Genomic_DNA"/>
</dbReference>
<dbReference type="InParanoid" id="A0A2K1JJX1"/>
<evidence type="ECO:0000313" key="1">
    <source>
        <dbReference type="EMBL" id="PNR41556.1"/>
    </source>
</evidence>
<accession>A0A2K1JJX1</accession>
<dbReference type="Proteomes" id="UP000006727">
    <property type="component" value="Chromosome 14"/>
</dbReference>
<reference evidence="1 3" key="1">
    <citation type="journal article" date="2008" name="Science">
        <title>The Physcomitrella genome reveals evolutionary insights into the conquest of land by plants.</title>
        <authorList>
            <person name="Rensing S."/>
            <person name="Lang D."/>
            <person name="Zimmer A."/>
            <person name="Terry A."/>
            <person name="Salamov A."/>
            <person name="Shapiro H."/>
            <person name="Nishiyama T."/>
            <person name="Perroud P.-F."/>
            <person name="Lindquist E."/>
            <person name="Kamisugi Y."/>
            <person name="Tanahashi T."/>
            <person name="Sakakibara K."/>
            <person name="Fujita T."/>
            <person name="Oishi K."/>
            <person name="Shin-I T."/>
            <person name="Kuroki Y."/>
            <person name="Toyoda A."/>
            <person name="Suzuki Y."/>
            <person name="Hashimoto A."/>
            <person name="Yamaguchi K."/>
            <person name="Sugano A."/>
            <person name="Kohara Y."/>
            <person name="Fujiyama A."/>
            <person name="Anterola A."/>
            <person name="Aoki S."/>
            <person name="Ashton N."/>
            <person name="Barbazuk W.B."/>
            <person name="Barker E."/>
            <person name="Bennetzen J."/>
            <person name="Bezanilla M."/>
            <person name="Blankenship R."/>
            <person name="Cho S.H."/>
            <person name="Dutcher S."/>
            <person name="Estelle M."/>
            <person name="Fawcett J.A."/>
            <person name="Gundlach H."/>
            <person name="Hanada K."/>
            <person name="Heyl A."/>
            <person name="Hicks K.A."/>
            <person name="Hugh J."/>
            <person name="Lohr M."/>
            <person name="Mayer K."/>
            <person name="Melkozernov A."/>
            <person name="Murata T."/>
            <person name="Nelson D."/>
            <person name="Pils B."/>
            <person name="Prigge M."/>
            <person name="Reiss B."/>
            <person name="Renner T."/>
            <person name="Rombauts S."/>
            <person name="Rushton P."/>
            <person name="Sanderfoot A."/>
            <person name="Schween G."/>
            <person name="Shiu S.-H."/>
            <person name="Stueber K."/>
            <person name="Theodoulou F.L."/>
            <person name="Tu H."/>
            <person name="Van de Peer Y."/>
            <person name="Verrier P.J."/>
            <person name="Waters E."/>
            <person name="Wood A."/>
            <person name="Yang L."/>
            <person name="Cove D."/>
            <person name="Cuming A."/>
            <person name="Hasebe M."/>
            <person name="Lucas S."/>
            <person name="Mishler D.B."/>
            <person name="Reski R."/>
            <person name="Grigoriev I."/>
            <person name="Quatrano R.S."/>
            <person name="Boore J.L."/>
        </authorList>
    </citation>
    <scope>NUCLEOTIDE SEQUENCE [LARGE SCALE GENOMIC DNA]</scope>
    <source>
        <strain evidence="2 3">cv. Gransden 2004</strain>
    </source>
</reference>
<dbReference type="EnsemblPlants" id="Pp3c14_23880V3.1">
    <property type="protein sequence ID" value="PAC:32962934.CDS.1"/>
    <property type="gene ID" value="Pp3c14_23880"/>
</dbReference>
<reference evidence="1 3" key="2">
    <citation type="journal article" date="2018" name="Plant J.">
        <title>The Physcomitrella patens chromosome-scale assembly reveals moss genome structure and evolution.</title>
        <authorList>
            <person name="Lang D."/>
            <person name="Ullrich K.K."/>
            <person name="Murat F."/>
            <person name="Fuchs J."/>
            <person name="Jenkins J."/>
            <person name="Haas F.B."/>
            <person name="Piednoel M."/>
            <person name="Gundlach H."/>
            <person name="Van Bel M."/>
            <person name="Meyberg R."/>
            <person name="Vives C."/>
            <person name="Morata J."/>
            <person name="Symeonidi A."/>
            <person name="Hiss M."/>
            <person name="Muchero W."/>
            <person name="Kamisugi Y."/>
            <person name="Saleh O."/>
            <person name="Blanc G."/>
            <person name="Decker E.L."/>
            <person name="van Gessel N."/>
            <person name="Grimwood J."/>
            <person name="Hayes R.D."/>
            <person name="Graham S.W."/>
            <person name="Gunter L.E."/>
            <person name="McDaniel S.F."/>
            <person name="Hoernstein S.N.W."/>
            <person name="Larsson A."/>
            <person name="Li F.W."/>
            <person name="Perroud P.F."/>
            <person name="Phillips J."/>
            <person name="Ranjan P."/>
            <person name="Rokshar D.S."/>
            <person name="Rothfels C.J."/>
            <person name="Schneider L."/>
            <person name="Shu S."/>
            <person name="Stevenson D.W."/>
            <person name="Thummler F."/>
            <person name="Tillich M."/>
            <person name="Villarreal Aguilar J.C."/>
            <person name="Widiez T."/>
            <person name="Wong G.K."/>
            <person name="Wymore A."/>
            <person name="Zhang Y."/>
            <person name="Zimmer A.D."/>
            <person name="Quatrano R.S."/>
            <person name="Mayer K.F.X."/>
            <person name="Goodstein D."/>
            <person name="Casacuberta J.M."/>
            <person name="Vandepoele K."/>
            <person name="Reski R."/>
            <person name="Cuming A.C."/>
            <person name="Tuskan G.A."/>
            <person name="Maumus F."/>
            <person name="Salse J."/>
            <person name="Schmutz J."/>
            <person name="Rensing S.A."/>
        </authorList>
    </citation>
    <scope>NUCLEOTIDE SEQUENCE [LARGE SCALE GENOMIC DNA]</scope>
    <source>
        <strain evidence="2 3">cv. Gransden 2004</strain>
    </source>
</reference>
<proteinExistence type="predicted"/>
<evidence type="ECO:0000313" key="2">
    <source>
        <dbReference type="EnsemblPlants" id="PAC:32962934.CDS.1"/>
    </source>
</evidence>
<gene>
    <name evidence="1" type="ORF">PHYPA_018959</name>
</gene>
<evidence type="ECO:0000313" key="3">
    <source>
        <dbReference type="Proteomes" id="UP000006727"/>
    </source>
</evidence>
<name>A0A2K1JJX1_PHYPA</name>
<dbReference type="Gramene" id="Pp3c14_23880V3.1">
    <property type="protein sequence ID" value="PAC:32962934.CDS.1"/>
    <property type="gene ID" value="Pp3c14_23880"/>
</dbReference>
<organism evidence="1">
    <name type="scientific">Physcomitrium patens</name>
    <name type="common">Spreading-leaved earth moss</name>
    <name type="synonym">Physcomitrella patens</name>
    <dbReference type="NCBI Taxonomy" id="3218"/>
    <lineage>
        <taxon>Eukaryota</taxon>
        <taxon>Viridiplantae</taxon>
        <taxon>Streptophyta</taxon>
        <taxon>Embryophyta</taxon>
        <taxon>Bryophyta</taxon>
        <taxon>Bryophytina</taxon>
        <taxon>Bryopsida</taxon>
        <taxon>Funariidae</taxon>
        <taxon>Funariales</taxon>
        <taxon>Funariaceae</taxon>
        <taxon>Physcomitrium</taxon>
    </lineage>
</organism>